<sequence length="111" mass="13137">MHIDFKNQKLRKIFNSREKLQKNYGKHMAQVIKRRMMILNAAPNLEDVCHLPPERRHELVGRRKGTFAVDLQHPKRLVFRPAHHPIPRKKDKGIDFKKVTAITILGVEDYH</sequence>
<dbReference type="EMBL" id="SOJN01000108">
    <property type="protein sequence ID" value="TET44828.1"/>
    <property type="molecule type" value="Genomic_DNA"/>
</dbReference>
<dbReference type="Gene3D" id="3.30.2310.20">
    <property type="entry name" value="RelE-like"/>
    <property type="match status" value="1"/>
</dbReference>
<comment type="caution">
    <text evidence="1">The sequence shown here is derived from an EMBL/GenBank/DDBJ whole genome shotgun (WGS) entry which is preliminary data.</text>
</comment>
<organism evidence="1 2">
    <name type="scientific">candidate division TA06 bacterium</name>
    <dbReference type="NCBI Taxonomy" id="2250710"/>
    <lineage>
        <taxon>Bacteria</taxon>
        <taxon>Bacteria division TA06</taxon>
    </lineage>
</organism>
<dbReference type="SUPFAM" id="SSF143011">
    <property type="entry name" value="RelE-like"/>
    <property type="match status" value="1"/>
</dbReference>
<dbReference type="InterPro" id="IPR035093">
    <property type="entry name" value="RelE/ParE_toxin_dom_sf"/>
</dbReference>
<evidence type="ECO:0000313" key="1">
    <source>
        <dbReference type="EMBL" id="TET44828.1"/>
    </source>
</evidence>
<protein>
    <submittedName>
        <fullName evidence="1">Killer suppression protein</fullName>
    </submittedName>
</protein>
<reference evidence="1 2" key="1">
    <citation type="submission" date="2019-03" db="EMBL/GenBank/DDBJ databases">
        <title>Metabolic potential of uncultured bacteria and archaea associated with petroleum seepage in deep-sea sediments.</title>
        <authorList>
            <person name="Dong X."/>
            <person name="Hubert C."/>
        </authorList>
    </citation>
    <scope>NUCLEOTIDE SEQUENCE [LARGE SCALE GENOMIC DNA]</scope>
    <source>
        <strain evidence="1">E44_bin18</strain>
    </source>
</reference>
<name>A0A523UQL7_UNCT6</name>
<dbReference type="Proteomes" id="UP000315525">
    <property type="component" value="Unassembled WGS sequence"/>
</dbReference>
<gene>
    <name evidence="1" type="ORF">E3J62_09235</name>
</gene>
<accession>A0A523UQL7</accession>
<dbReference type="AlphaFoldDB" id="A0A523UQL7"/>
<proteinExistence type="predicted"/>
<evidence type="ECO:0000313" key="2">
    <source>
        <dbReference type="Proteomes" id="UP000315525"/>
    </source>
</evidence>